<organism evidence="1 2">
    <name type="scientific">Thioclava litoralis</name>
    <dbReference type="NCBI Taxonomy" id="3076557"/>
    <lineage>
        <taxon>Bacteria</taxon>
        <taxon>Pseudomonadati</taxon>
        <taxon>Pseudomonadota</taxon>
        <taxon>Alphaproteobacteria</taxon>
        <taxon>Rhodobacterales</taxon>
        <taxon>Paracoccaceae</taxon>
        <taxon>Thioclava</taxon>
    </lineage>
</organism>
<protein>
    <recommendedName>
        <fullName evidence="3">Beta-barrel porin 2</fullName>
    </recommendedName>
</protein>
<dbReference type="EMBL" id="CP135445">
    <property type="protein sequence ID" value="WRY35800.1"/>
    <property type="molecule type" value="Genomic_DNA"/>
</dbReference>
<accession>A0ABZ1E516</accession>
<name>A0ABZ1E516_9RHOB</name>
<sequence>MTKMHERLRHKTCGARQRLATKGPKAQVARVALACATGALLGTPGLAEEIKGNHSQLGYSLGIESGTNLDLRRENDDYESRLNAGLTYDYSRATQSSELHFGSDLLWRLEDGGETVFLPKLALDYKTQSARDALSFGLNYTRTEVTDQSVSYDETGSVLDYDGRGQRGVADLKLGYQGGIDSPVSFSVGYRYTDLQYYDTQSTSYSNSQRAYYDLGLTLTPNASSSYQLALHYDDYNVDNITETERQTSSVSVLTTQRLDAVTTLQFGVGYSDVQTDRITYDERVNGAIFNLGLEREDRLGTYGVMLSSQIEGSGRRQELSASRKRALQNGTLSAMVGLSASDEGDTNWIGALSLSHELPRDKLSLLLRRRVYSNDDNEDVVVTRISAKVSHDLSEVSALNFGLSASTNEQENGTDSRRIDASVSLSRELARDTQLSAGLSKRYSKDTADRTADSEMLFVTLEKDLDFLH</sequence>
<evidence type="ECO:0008006" key="3">
    <source>
        <dbReference type="Google" id="ProtNLM"/>
    </source>
</evidence>
<evidence type="ECO:0000313" key="1">
    <source>
        <dbReference type="EMBL" id="WRY35800.1"/>
    </source>
</evidence>
<reference evidence="1 2" key="1">
    <citation type="submission" date="2023-09" db="EMBL/GenBank/DDBJ databases">
        <title>Thioclava shenzhenensis sp. nov., a multidrug resistant bacteria-antagonizing species isolated from coastal seawater.</title>
        <authorList>
            <person name="Long M."/>
        </authorList>
    </citation>
    <scope>NUCLEOTIDE SEQUENCE [LARGE SCALE GENOMIC DNA]</scope>
    <source>
        <strain evidence="1 2">FTW29</strain>
        <plasmid evidence="1 2">unnamed2</plasmid>
    </source>
</reference>
<dbReference type="Proteomes" id="UP001623290">
    <property type="component" value="Plasmid unnamed2"/>
</dbReference>
<gene>
    <name evidence="1" type="ORF">RPE78_16390</name>
</gene>
<proteinExistence type="predicted"/>
<keyword evidence="1" id="KW-0614">Plasmid</keyword>
<keyword evidence="2" id="KW-1185">Reference proteome</keyword>
<dbReference type="SUPFAM" id="SSF56935">
    <property type="entry name" value="Porins"/>
    <property type="match status" value="1"/>
</dbReference>
<dbReference type="RefSeq" id="WP_330629546.1">
    <property type="nucleotide sequence ID" value="NZ_CP135445.1"/>
</dbReference>
<evidence type="ECO:0000313" key="2">
    <source>
        <dbReference type="Proteomes" id="UP001623290"/>
    </source>
</evidence>
<geneLocation type="plasmid" evidence="1 2">
    <name>unnamed2</name>
</geneLocation>